<keyword evidence="1" id="KW-0812">Transmembrane</keyword>
<feature type="transmembrane region" description="Helical" evidence="1">
    <location>
        <begin position="37"/>
        <end position="53"/>
    </location>
</feature>
<dbReference type="Proteomes" id="UP001454036">
    <property type="component" value="Unassembled WGS sequence"/>
</dbReference>
<keyword evidence="1" id="KW-1133">Transmembrane helix</keyword>
<protein>
    <submittedName>
        <fullName evidence="2">Uncharacterized protein</fullName>
    </submittedName>
</protein>
<proteinExistence type="predicted"/>
<comment type="caution">
    <text evidence="2">The sequence shown here is derived from an EMBL/GenBank/DDBJ whole genome shotgun (WGS) entry which is preliminary data.</text>
</comment>
<evidence type="ECO:0000313" key="2">
    <source>
        <dbReference type="EMBL" id="GAA0157017.1"/>
    </source>
</evidence>
<organism evidence="2 3">
    <name type="scientific">Lithospermum erythrorhizon</name>
    <name type="common">Purple gromwell</name>
    <name type="synonym">Lithospermum officinale var. erythrorhizon</name>
    <dbReference type="NCBI Taxonomy" id="34254"/>
    <lineage>
        <taxon>Eukaryota</taxon>
        <taxon>Viridiplantae</taxon>
        <taxon>Streptophyta</taxon>
        <taxon>Embryophyta</taxon>
        <taxon>Tracheophyta</taxon>
        <taxon>Spermatophyta</taxon>
        <taxon>Magnoliopsida</taxon>
        <taxon>eudicotyledons</taxon>
        <taxon>Gunneridae</taxon>
        <taxon>Pentapetalae</taxon>
        <taxon>asterids</taxon>
        <taxon>lamiids</taxon>
        <taxon>Boraginales</taxon>
        <taxon>Boraginaceae</taxon>
        <taxon>Boraginoideae</taxon>
        <taxon>Lithospermeae</taxon>
        <taxon>Lithospermum</taxon>
    </lineage>
</organism>
<evidence type="ECO:0000256" key="1">
    <source>
        <dbReference type="SAM" id="Phobius"/>
    </source>
</evidence>
<dbReference type="AlphaFoldDB" id="A0AAV3Q484"/>
<name>A0AAV3Q484_LITER</name>
<gene>
    <name evidence="2" type="ORF">LIER_14375</name>
</gene>
<evidence type="ECO:0000313" key="3">
    <source>
        <dbReference type="Proteomes" id="UP001454036"/>
    </source>
</evidence>
<sequence length="85" mass="9758">MGEFNQCVVNIPVPSDFDHCPLDITMEEGLLGKPKPFKYQAFWLSMTSFIVSLKRYGVRNMKEMGWMCCISSLSGQLMLRMSIEN</sequence>
<keyword evidence="3" id="KW-1185">Reference proteome</keyword>
<keyword evidence="1" id="KW-0472">Membrane</keyword>
<reference evidence="2 3" key="1">
    <citation type="submission" date="2024-01" db="EMBL/GenBank/DDBJ databases">
        <title>The complete chloroplast genome sequence of Lithospermum erythrorhizon: insights into the phylogenetic relationship among Boraginaceae species and the maternal lineages of purple gromwells.</title>
        <authorList>
            <person name="Okada T."/>
            <person name="Watanabe K."/>
        </authorList>
    </citation>
    <scope>NUCLEOTIDE SEQUENCE [LARGE SCALE GENOMIC DNA]</scope>
</reference>
<accession>A0AAV3Q484</accession>
<dbReference type="EMBL" id="BAABME010003004">
    <property type="protein sequence ID" value="GAA0157017.1"/>
    <property type="molecule type" value="Genomic_DNA"/>
</dbReference>